<protein>
    <recommendedName>
        <fullName evidence="1">GRAM domain-containing protein</fullName>
    </recommendedName>
</protein>
<dbReference type="eggNOG" id="ENOG5033AKS">
    <property type="taxonomic scope" value="Bacteria"/>
</dbReference>
<dbReference type="STRING" id="1384056.N787_11330"/>
<reference evidence="2 3" key="1">
    <citation type="submission" date="2013-09" db="EMBL/GenBank/DDBJ databases">
        <title>Genome sequencing of Arenimonas metalli.</title>
        <authorList>
            <person name="Chen F."/>
            <person name="Wang G."/>
        </authorList>
    </citation>
    <scope>NUCLEOTIDE SEQUENCE [LARGE SCALE GENOMIC DNA]</scope>
    <source>
        <strain evidence="2 3">CF5-1</strain>
    </source>
</reference>
<accession>A0A091BP92</accession>
<evidence type="ECO:0000259" key="1">
    <source>
        <dbReference type="Pfam" id="PF02893"/>
    </source>
</evidence>
<dbReference type="InterPro" id="IPR004182">
    <property type="entry name" value="GRAM"/>
</dbReference>
<keyword evidence="3" id="KW-1185">Reference proteome</keyword>
<dbReference type="OrthoDB" id="837929at2"/>
<comment type="caution">
    <text evidence="2">The sequence shown here is derived from an EMBL/GenBank/DDBJ whole genome shotgun (WGS) entry which is preliminary data.</text>
</comment>
<dbReference type="Gene3D" id="2.30.29.30">
    <property type="entry name" value="Pleckstrin-homology domain (PH domain)/Phosphotyrosine-binding domain (PTB)"/>
    <property type="match status" value="1"/>
</dbReference>
<sequence>MKIDLAPNEKLLREGAANLQRGLETVGGRLVLTDSRLVFSSHAFNVRTGTTDIPLSAVQSVRPCWTRFLGLFPLMPNSLAVATESGDHRFVLSGRSAWADAIGSAVSRLRA</sequence>
<evidence type="ECO:0000313" key="2">
    <source>
        <dbReference type="EMBL" id="KFN46150.1"/>
    </source>
</evidence>
<feature type="domain" description="GRAM" evidence="1">
    <location>
        <begin position="3"/>
        <end position="63"/>
    </location>
</feature>
<dbReference type="EMBL" id="AVCK01000019">
    <property type="protein sequence ID" value="KFN46150.1"/>
    <property type="molecule type" value="Genomic_DNA"/>
</dbReference>
<dbReference type="RefSeq" id="WP_034212314.1">
    <property type="nucleotide sequence ID" value="NZ_AVCK01000019.1"/>
</dbReference>
<proteinExistence type="predicted"/>
<dbReference type="Pfam" id="PF02893">
    <property type="entry name" value="GRAM"/>
    <property type="match status" value="1"/>
</dbReference>
<dbReference type="InterPro" id="IPR011993">
    <property type="entry name" value="PH-like_dom_sf"/>
</dbReference>
<dbReference type="AlphaFoldDB" id="A0A091BP92"/>
<gene>
    <name evidence="2" type="ORF">N787_11330</name>
</gene>
<dbReference type="Proteomes" id="UP000029393">
    <property type="component" value="Unassembled WGS sequence"/>
</dbReference>
<name>A0A091BP92_9GAMM</name>
<organism evidence="2 3">
    <name type="scientific">Arenimonas metalli CF5-1</name>
    <dbReference type="NCBI Taxonomy" id="1384056"/>
    <lineage>
        <taxon>Bacteria</taxon>
        <taxon>Pseudomonadati</taxon>
        <taxon>Pseudomonadota</taxon>
        <taxon>Gammaproteobacteria</taxon>
        <taxon>Lysobacterales</taxon>
        <taxon>Lysobacteraceae</taxon>
        <taxon>Arenimonas</taxon>
    </lineage>
</organism>
<evidence type="ECO:0000313" key="3">
    <source>
        <dbReference type="Proteomes" id="UP000029393"/>
    </source>
</evidence>